<dbReference type="EMBL" id="CM001403">
    <property type="protein sequence ID" value="EHQ26332.1"/>
    <property type="molecule type" value="Genomic_DNA"/>
</dbReference>
<evidence type="ECO:0000256" key="1">
    <source>
        <dbReference type="SAM" id="Coils"/>
    </source>
</evidence>
<dbReference type="HOGENOM" id="CLU_049151_1_0_10"/>
<dbReference type="AlphaFoldDB" id="H1YGQ3"/>
<evidence type="ECO:0000313" key="3">
    <source>
        <dbReference type="EMBL" id="EHQ26332.1"/>
    </source>
</evidence>
<dbReference type="OrthoDB" id="1117657at2"/>
<sequence>MKLKIFKTTLCTIVIALSIHGYANSQVISSDKEKELEQKMQSLELKLKDMQSRLDSFKTNQKMQLALKHLTLADSQLKQTFKALPKFNYKMFSAAPITKEQMEGLNQSFKGLNQAMNSNFNFNYDLSDQKLEEKIKNGEVKQKIKNYSKSYSVSPGDKLQIDNQYGKVTINTWHKNEFKIDVEIKGIAGDDDEAQKLLDGVSIADSKTDHVISFITKIANRGNSWGLWTSNGKTVTHAHKVEVNYTIYMPSKSPLDIKNKFGGITLPDFDGKLAIACTNGNFIAKELTNNDNTINTRFSDVIIGSINGSTLTCEYANGHGLKIGTANNLNLIAKYVSADIDKIQTSGNISIRYGEGLKISQIDDNLKNLTVNSAMADVVVGLKKYNNFNFAVSVKLNDFKYDNDKVKITRVASGDEKHYVATKSYTGYVGKNNSDAQITINNLYNGVQFQ</sequence>
<feature type="chain" id="PRO_5005682795" description="Adhesin domain-containing protein" evidence="2">
    <location>
        <begin position="24"/>
        <end position="450"/>
    </location>
</feature>
<evidence type="ECO:0008006" key="5">
    <source>
        <dbReference type="Google" id="ProtNLM"/>
    </source>
</evidence>
<organism evidence="3 4">
    <name type="scientific">Mucilaginibacter paludis DSM 18603</name>
    <dbReference type="NCBI Taxonomy" id="714943"/>
    <lineage>
        <taxon>Bacteria</taxon>
        <taxon>Pseudomonadati</taxon>
        <taxon>Bacteroidota</taxon>
        <taxon>Sphingobacteriia</taxon>
        <taxon>Sphingobacteriales</taxon>
        <taxon>Sphingobacteriaceae</taxon>
        <taxon>Mucilaginibacter</taxon>
    </lineage>
</organism>
<reference evidence="3" key="1">
    <citation type="submission" date="2011-09" db="EMBL/GenBank/DDBJ databases">
        <title>The permanent draft genome of Mucilaginibacter paludis DSM 18603.</title>
        <authorList>
            <consortium name="US DOE Joint Genome Institute (JGI-PGF)"/>
            <person name="Lucas S."/>
            <person name="Han J."/>
            <person name="Lapidus A."/>
            <person name="Bruce D."/>
            <person name="Goodwin L."/>
            <person name="Pitluck S."/>
            <person name="Peters L."/>
            <person name="Kyrpides N."/>
            <person name="Mavromatis K."/>
            <person name="Ivanova N."/>
            <person name="Mikhailova N."/>
            <person name="Held B."/>
            <person name="Detter J.C."/>
            <person name="Tapia R."/>
            <person name="Han C."/>
            <person name="Land M."/>
            <person name="Hauser L."/>
            <person name="Markowitz V."/>
            <person name="Cheng J.-F."/>
            <person name="Hugenholtz P."/>
            <person name="Woyke T."/>
            <person name="Wu D."/>
            <person name="Tindall B."/>
            <person name="Brambilla E."/>
            <person name="Klenk H.-P."/>
            <person name="Eisen J.A."/>
        </authorList>
    </citation>
    <scope>NUCLEOTIDE SEQUENCE [LARGE SCALE GENOMIC DNA]</scope>
    <source>
        <strain evidence="3">DSM 18603</strain>
    </source>
</reference>
<dbReference type="Proteomes" id="UP000002774">
    <property type="component" value="Chromosome"/>
</dbReference>
<accession>H1YGQ3</accession>
<evidence type="ECO:0000256" key="2">
    <source>
        <dbReference type="SAM" id="SignalP"/>
    </source>
</evidence>
<dbReference type="STRING" id="714943.Mucpa_2194"/>
<gene>
    <name evidence="3" type="ORF">Mucpa_2194</name>
</gene>
<keyword evidence="1" id="KW-0175">Coiled coil</keyword>
<dbReference type="eggNOG" id="COG3595">
    <property type="taxonomic scope" value="Bacteria"/>
</dbReference>
<dbReference type="RefSeq" id="WP_008506394.1">
    <property type="nucleotide sequence ID" value="NZ_CM001403.1"/>
</dbReference>
<feature type="coiled-coil region" evidence="1">
    <location>
        <begin position="33"/>
        <end position="60"/>
    </location>
</feature>
<proteinExistence type="predicted"/>
<protein>
    <recommendedName>
        <fullName evidence="5">Adhesin domain-containing protein</fullName>
    </recommendedName>
</protein>
<evidence type="ECO:0000313" key="4">
    <source>
        <dbReference type="Proteomes" id="UP000002774"/>
    </source>
</evidence>
<feature type="signal peptide" evidence="2">
    <location>
        <begin position="1"/>
        <end position="23"/>
    </location>
</feature>
<keyword evidence="2" id="KW-0732">Signal</keyword>
<name>H1YGQ3_9SPHI</name>
<keyword evidence="4" id="KW-1185">Reference proteome</keyword>